<dbReference type="EMBL" id="BSPD01000079">
    <property type="protein sequence ID" value="GLS27436.1"/>
    <property type="molecule type" value="Genomic_DNA"/>
</dbReference>
<dbReference type="RefSeq" id="WP_232595018.1">
    <property type="nucleotide sequence ID" value="NZ_BSPD01000079.1"/>
</dbReference>
<name>A0AA37T7X0_9GAMM</name>
<organism evidence="2 3">
    <name type="scientific">Marinibactrum halimedae</name>
    <dbReference type="NCBI Taxonomy" id="1444977"/>
    <lineage>
        <taxon>Bacteria</taxon>
        <taxon>Pseudomonadati</taxon>
        <taxon>Pseudomonadota</taxon>
        <taxon>Gammaproteobacteria</taxon>
        <taxon>Cellvibrionales</taxon>
        <taxon>Cellvibrionaceae</taxon>
        <taxon>Marinibactrum</taxon>
    </lineage>
</organism>
<gene>
    <name evidence="2" type="primary">rapK</name>
    <name evidence="2" type="ORF">GCM10007877_31550</name>
</gene>
<evidence type="ECO:0000313" key="3">
    <source>
        <dbReference type="Proteomes" id="UP001156870"/>
    </source>
</evidence>
<accession>A0AA37T7X0</accession>
<dbReference type="SUPFAM" id="SSF55298">
    <property type="entry name" value="YjgF-like"/>
    <property type="match status" value="1"/>
</dbReference>
<dbReference type="Gene3D" id="3.30.1330.40">
    <property type="entry name" value="RutC-like"/>
    <property type="match status" value="1"/>
</dbReference>
<sequence length="327" mass="37163">MSLRCEYRQESVAEVLRSDRVLGVVSFLPGQYCGDDPRVASTSLIRIDDEYCCEAWLSDTPVEYGVDESTGLGWSCNEEILWVSVKMSETPGTDMTELSYQAYSRLLDFISSRGYPNVVRAWNYFKDINKGEGDEERYKQFCLGRHNALIEHEYLDRYFPAASALGCHEGELIVYMIASKEKSVQVENARQVSAYHYPRQYGLRAPSFARAAYKSWARSADMYISGTASIVGYESQHQGDVLAQLALTLENISALVDQVNEIDPMEKIDARFGLDLLKVYIRHQADYPLIRKKLEEQYGHIPALYLQADVCRQELDVEIEGVGSIHL</sequence>
<keyword evidence="3" id="KW-1185">Reference proteome</keyword>
<dbReference type="CDD" id="cd06153">
    <property type="entry name" value="YjgF_YER057c_UK114_like_5"/>
    <property type="match status" value="1"/>
</dbReference>
<dbReference type="InterPro" id="IPR049368">
    <property type="entry name" value="FkbO_Hyg5-like_N"/>
</dbReference>
<evidence type="ECO:0000259" key="1">
    <source>
        <dbReference type="Pfam" id="PF21168"/>
    </source>
</evidence>
<dbReference type="InterPro" id="IPR035959">
    <property type="entry name" value="RutC-like_sf"/>
</dbReference>
<evidence type="ECO:0000313" key="2">
    <source>
        <dbReference type="EMBL" id="GLS27436.1"/>
    </source>
</evidence>
<protein>
    <submittedName>
        <fullName evidence="2">Pteridine-dependent deoxygenase like protein</fullName>
    </submittedName>
</protein>
<proteinExistence type="predicted"/>
<comment type="caution">
    <text evidence="2">The sequence shown here is derived from an EMBL/GenBank/DDBJ whole genome shotgun (WGS) entry which is preliminary data.</text>
</comment>
<dbReference type="AlphaFoldDB" id="A0AA37T7X0"/>
<feature type="domain" description="Chorismatase FkbO/Hyg5-like N-terminal" evidence="1">
    <location>
        <begin position="54"/>
        <end position="178"/>
    </location>
</feature>
<dbReference type="Pfam" id="PF21168">
    <property type="entry name" value="FkbO_Hyg5-like_N"/>
    <property type="match status" value="1"/>
</dbReference>
<dbReference type="Proteomes" id="UP001156870">
    <property type="component" value="Unassembled WGS sequence"/>
</dbReference>
<reference evidence="2 3" key="1">
    <citation type="journal article" date="2014" name="Int. J. Syst. Evol. Microbiol.">
        <title>Complete genome sequence of Corynebacterium casei LMG S-19264T (=DSM 44701T), isolated from a smear-ripened cheese.</title>
        <authorList>
            <consortium name="US DOE Joint Genome Institute (JGI-PGF)"/>
            <person name="Walter F."/>
            <person name="Albersmeier A."/>
            <person name="Kalinowski J."/>
            <person name="Ruckert C."/>
        </authorList>
    </citation>
    <scope>NUCLEOTIDE SEQUENCE [LARGE SCALE GENOMIC DNA]</scope>
    <source>
        <strain evidence="2 3">NBRC 110095</strain>
    </source>
</reference>